<dbReference type="PANTHER" id="PTHR43739">
    <property type="entry name" value="XYLOGLUCANASE (EUROFUNG)"/>
    <property type="match status" value="1"/>
</dbReference>
<keyword evidence="2" id="KW-0472">Membrane</keyword>
<dbReference type="InterPro" id="IPR036278">
    <property type="entry name" value="Sialidase_sf"/>
</dbReference>
<dbReference type="AlphaFoldDB" id="A0A1G2LAQ0"/>
<reference evidence="3 4" key="1">
    <citation type="journal article" date="2016" name="Nat. Commun.">
        <title>Thousands of microbial genomes shed light on interconnected biogeochemical processes in an aquifer system.</title>
        <authorList>
            <person name="Anantharaman K."/>
            <person name="Brown C.T."/>
            <person name="Hug L.A."/>
            <person name="Sharon I."/>
            <person name="Castelle C.J."/>
            <person name="Probst A.J."/>
            <person name="Thomas B.C."/>
            <person name="Singh A."/>
            <person name="Wilkins M.J."/>
            <person name="Karaoz U."/>
            <person name="Brodie E.L."/>
            <person name="Williams K.H."/>
            <person name="Hubbard S.S."/>
            <person name="Banfield J.F."/>
        </authorList>
    </citation>
    <scope>NUCLEOTIDE SEQUENCE [LARGE SCALE GENOMIC DNA]</scope>
</reference>
<sequence length="382" mass="40925">MSTRTTVIIFVVLFALGLLLIVVLPFFYFSGSDSGGGGTPLPAASGAPPPATPDKNAPPTDRGLFRSDDGGTTWTQKTWVEGGNESVASFRVNRLAPHPTRPETLFLATDGNGLWVSESRGDLWAPVRDKAGILPASADVRSIAVNPGNPDEWYVAVYQDRRGRLLRSRDGGGSFAEAYATPVERFGVFDVYYDRARGSVVIATGEGGLFESADQGGTWRTVRWFADGLTALLVNPVNPSIRFAVSSKGSLFRTMDRGASWIDATPSFKKFRGALENQRWVMDQSGTLYLASSYGFLRSRDNAGTFAAPPLIVPGGNAVPVIAAAIDPRDRRSIVVSTASQIYRSRDDGATWSILPAPSALRAAEIAFDPAAPDALYAVFAP</sequence>
<evidence type="ECO:0000256" key="1">
    <source>
        <dbReference type="SAM" id="MobiDB-lite"/>
    </source>
</evidence>
<evidence type="ECO:0000313" key="4">
    <source>
        <dbReference type="Proteomes" id="UP000178977"/>
    </source>
</evidence>
<dbReference type="Gene3D" id="2.130.10.10">
    <property type="entry name" value="YVTN repeat-like/Quinoprotein amine dehydrogenase"/>
    <property type="match status" value="3"/>
</dbReference>
<dbReference type="GO" id="GO:0010411">
    <property type="term" value="P:xyloglucan metabolic process"/>
    <property type="evidence" value="ECO:0007669"/>
    <property type="project" value="TreeGrafter"/>
</dbReference>
<dbReference type="Proteomes" id="UP000178977">
    <property type="component" value="Unassembled WGS sequence"/>
</dbReference>
<dbReference type="EMBL" id="MHQT01000037">
    <property type="protein sequence ID" value="OHA08650.1"/>
    <property type="molecule type" value="Genomic_DNA"/>
</dbReference>
<dbReference type="SUPFAM" id="SSF110296">
    <property type="entry name" value="Oligoxyloglucan reducing end-specific cellobiohydrolase"/>
    <property type="match status" value="1"/>
</dbReference>
<dbReference type="SUPFAM" id="SSF50939">
    <property type="entry name" value="Sialidases"/>
    <property type="match status" value="1"/>
</dbReference>
<dbReference type="InterPro" id="IPR052025">
    <property type="entry name" value="Xyloglucanase_GH74"/>
</dbReference>
<accession>A0A1G2LAQ0</accession>
<dbReference type="InterPro" id="IPR015943">
    <property type="entry name" value="WD40/YVTN_repeat-like_dom_sf"/>
</dbReference>
<evidence type="ECO:0000256" key="2">
    <source>
        <dbReference type="SAM" id="Phobius"/>
    </source>
</evidence>
<keyword evidence="2" id="KW-0812">Transmembrane</keyword>
<feature type="region of interest" description="Disordered" evidence="1">
    <location>
        <begin position="39"/>
        <end position="71"/>
    </location>
</feature>
<dbReference type="PANTHER" id="PTHR43739:SF5">
    <property type="entry name" value="EXO-ALPHA-SIALIDASE"/>
    <property type="match status" value="1"/>
</dbReference>
<comment type="caution">
    <text evidence="3">The sequence shown here is derived from an EMBL/GenBank/DDBJ whole genome shotgun (WGS) entry which is preliminary data.</text>
</comment>
<evidence type="ECO:0000313" key="3">
    <source>
        <dbReference type="EMBL" id="OHA08650.1"/>
    </source>
</evidence>
<protein>
    <recommendedName>
        <fullName evidence="5">Photosynthesis system II assembly factor Ycf48/Hcf136-like domain-containing protein</fullName>
    </recommendedName>
</protein>
<organism evidence="3 4">
    <name type="scientific">Candidatus Sungbacteria bacterium RIFCSPLOWO2_01_FULL_60_25</name>
    <dbReference type="NCBI Taxonomy" id="1802281"/>
    <lineage>
        <taxon>Bacteria</taxon>
        <taxon>Candidatus Sungiibacteriota</taxon>
    </lineage>
</organism>
<gene>
    <name evidence="3" type="ORF">A3A44_02590</name>
</gene>
<proteinExistence type="predicted"/>
<name>A0A1G2LAQ0_9BACT</name>
<feature type="transmembrane region" description="Helical" evidence="2">
    <location>
        <begin position="7"/>
        <end position="29"/>
    </location>
</feature>
<dbReference type="STRING" id="1802281.A3A44_02590"/>
<keyword evidence="2" id="KW-1133">Transmembrane helix</keyword>
<evidence type="ECO:0008006" key="5">
    <source>
        <dbReference type="Google" id="ProtNLM"/>
    </source>
</evidence>